<organism evidence="1 2">
    <name type="scientific">Caerostris darwini</name>
    <dbReference type="NCBI Taxonomy" id="1538125"/>
    <lineage>
        <taxon>Eukaryota</taxon>
        <taxon>Metazoa</taxon>
        <taxon>Ecdysozoa</taxon>
        <taxon>Arthropoda</taxon>
        <taxon>Chelicerata</taxon>
        <taxon>Arachnida</taxon>
        <taxon>Araneae</taxon>
        <taxon>Araneomorphae</taxon>
        <taxon>Entelegynae</taxon>
        <taxon>Araneoidea</taxon>
        <taxon>Araneidae</taxon>
        <taxon>Caerostris</taxon>
    </lineage>
</organism>
<gene>
    <name evidence="1" type="ORF">CDAR_380291</name>
</gene>
<reference evidence="1 2" key="1">
    <citation type="submission" date="2021-06" db="EMBL/GenBank/DDBJ databases">
        <title>Caerostris darwini draft genome.</title>
        <authorList>
            <person name="Kono N."/>
            <person name="Arakawa K."/>
        </authorList>
    </citation>
    <scope>NUCLEOTIDE SEQUENCE [LARGE SCALE GENOMIC DNA]</scope>
</reference>
<accession>A0AAV4TL40</accession>
<proteinExistence type="predicted"/>
<comment type="caution">
    <text evidence="1">The sequence shown here is derived from an EMBL/GenBank/DDBJ whole genome shotgun (WGS) entry which is preliminary data.</text>
</comment>
<keyword evidence="2" id="KW-1185">Reference proteome</keyword>
<evidence type="ECO:0000313" key="2">
    <source>
        <dbReference type="Proteomes" id="UP001054837"/>
    </source>
</evidence>
<dbReference type="Proteomes" id="UP001054837">
    <property type="component" value="Unassembled WGS sequence"/>
</dbReference>
<protein>
    <submittedName>
        <fullName evidence="1">Uncharacterized protein</fullName>
    </submittedName>
</protein>
<name>A0AAV4TL40_9ARAC</name>
<evidence type="ECO:0000313" key="1">
    <source>
        <dbReference type="EMBL" id="GIY45924.1"/>
    </source>
</evidence>
<sequence>MDSAKKFVEKLKNSPAEEEKAIGTKEVDGNIGAESQNHTFEGCLLFIAEESEESNLSLKSTISSLYFVETTDRLGEEYFTQIDGNIRAESQAHAVTTCSHRIQEESDATNLLLEGSRGFSEIIDSQGDVDLIKSKSITRQISSKEQSLQKVDQQSSVAMHTPYTAGWPFIDVYGLNLLDPAGLSSLGHSGLPYPVPAGPLPHFPAGPLPHFPAGPLPHDLSGSRRPTWP</sequence>
<dbReference type="AlphaFoldDB" id="A0AAV4TL40"/>
<dbReference type="EMBL" id="BPLQ01009683">
    <property type="protein sequence ID" value="GIY45924.1"/>
    <property type="molecule type" value="Genomic_DNA"/>
</dbReference>